<evidence type="ECO:0008006" key="3">
    <source>
        <dbReference type="Google" id="ProtNLM"/>
    </source>
</evidence>
<proteinExistence type="predicted"/>
<evidence type="ECO:0000313" key="2">
    <source>
        <dbReference type="Proteomes" id="UP000266934"/>
    </source>
</evidence>
<dbReference type="InterPro" id="IPR006311">
    <property type="entry name" value="TAT_signal"/>
</dbReference>
<accession>A0A348G5N4</accession>
<sequence length="172" mass="18686">MKHDRDRQRFDRRRLLAGAVLAGALFAGWGPGALRPAQAASSDDPVALVRSVYTKAEANGLPERDFVALLSADLRRLWQARAKPVGLAEAERLRAAVFGPGAGSDLAVKRVTNIPGLPKERMVAVEFLMGSEPRQVFVHLAPADGGWTIINIIYDQGDDFRRIAEQGSRTAS</sequence>
<dbReference type="PROSITE" id="PS51318">
    <property type="entry name" value="TAT"/>
    <property type="match status" value="1"/>
</dbReference>
<keyword evidence="2" id="KW-1185">Reference proteome</keyword>
<reference evidence="1 2" key="1">
    <citation type="submission" date="2018-08" db="EMBL/GenBank/DDBJ databases">
        <title>Complete genome sequencing of Blastochloris tepida GI.</title>
        <authorList>
            <person name="Tsukatani Y."/>
            <person name="Mori H."/>
        </authorList>
    </citation>
    <scope>NUCLEOTIDE SEQUENCE [LARGE SCALE GENOMIC DNA]</scope>
    <source>
        <strain evidence="1 2">GI</strain>
    </source>
</reference>
<protein>
    <recommendedName>
        <fullName evidence="3">DUF3828 domain-containing protein</fullName>
    </recommendedName>
</protein>
<dbReference type="AlphaFoldDB" id="A0A348G5N4"/>
<gene>
    <name evidence="1" type="ORF">BLTE_35520</name>
</gene>
<evidence type="ECO:0000313" key="1">
    <source>
        <dbReference type="EMBL" id="BBF94867.1"/>
    </source>
</evidence>
<name>A0A348G5N4_9HYPH</name>
<dbReference type="RefSeq" id="WP_126401915.1">
    <property type="nucleotide sequence ID" value="NZ_AP018907.1"/>
</dbReference>
<dbReference type="Proteomes" id="UP000266934">
    <property type="component" value="Chromosome"/>
</dbReference>
<dbReference type="KEGG" id="blag:BLTE_35520"/>
<dbReference type="EMBL" id="AP018907">
    <property type="protein sequence ID" value="BBF94867.1"/>
    <property type="molecule type" value="Genomic_DNA"/>
</dbReference>
<dbReference type="OrthoDB" id="7959586at2"/>
<organism evidence="1 2">
    <name type="scientific">Blastochloris tepida</name>
    <dbReference type="NCBI Taxonomy" id="2233851"/>
    <lineage>
        <taxon>Bacteria</taxon>
        <taxon>Pseudomonadati</taxon>
        <taxon>Pseudomonadota</taxon>
        <taxon>Alphaproteobacteria</taxon>
        <taxon>Hyphomicrobiales</taxon>
        <taxon>Blastochloridaceae</taxon>
        <taxon>Blastochloris</taxon>
    </lineage>
</organism>